<reference evidence="6 7" key="1">
    <citation type="submission" date="2023-03" db="EMBL/GenBank/DDBJ databases">
        <title>Bacillus Genome Sequencing.</title>
        <authorList>
            <person name="Dunlap C."/>
        </authorList>
    </citation>
    <scope>NUCLEOTIDE SEQUENCE [LARGE SCALE GENOMIC DNA]</scope>
    <source>
        <strain evidence="6 7">B-23453</strain>
    </source>
</reference>
<gene>
    <name evidence="6" type="ORF">P4T90_00135</name>
</gene>
<feature type="domain" description="HPr" evidence="5">
    <location>
        <begin position="3"/>
        <end position="87"/>
    </location>
</feature>
<dbReference type="Pfam" id="PF00381">
    <property type="entry name" value="PTS-HPr"/>
    <property type="match status" value="1"/>
</dbReference>
<organism evidence="6 7">
    <name type="scientific">Heyndrickxia acidicola</name>
    <dbReference type="NCBI Taxonomy" id="209389"/>
    <lineage>
        <taxon>Bacteria</taxon>
        <taxon>Bacillati</taxon>
        <taxon>Bacillota</taxon>
        <taxon>Bacilli</taxon>
        <taxon>Bacillales</taxon>
        <taxon>Bacillaceae</taxon>
        <taxon>Heyndrickxia</taxon>
    </lineage>
</organism>
<accession>A0ABU6M9X3</accession>
<proteinExistence type="inferred from homology"/>
<evidence type="ECO:0000256" key="3">
    <source>
        <dbReference type="ARBA" id="ARBA00022490"/>
    </source>
</evidence>
<comment type="subcellular location">
    <subcellularLocation>
        <location evidence="1">Cytoplasm</location>
    </subcellularLocation>
</comment>
<comment type="caution">
    <text evidence="6">The sequence shown here is derived from an EMBL/GenBank/DDBJ whole genome shotgun (WGS) entry which is preliminary data.</text>
</comment>
<dbReference type="PRINTS" id="PR00107">
    <property type="entry name" value="PHOSPHOCPHPR"/>
</dbReference>
<keyword evidence="7" id="KW-1185">Reference proteome</keyword>
<dbReference type="PANTHER" id="PTHR33705:SF2">
    <property type="entry name" value="PHOSPHOCARRIER PROTEIN NPR"/>
    <property type="match status" value="1"/>
</dbReference>
<dbReference type="EMBL" id="JARMAB010000001">
    <property type="protein sequence ID" value="MED1201492.1"/>
    <property type="molecule type" value="Genomic_DNA"/>
</dbReference>
<dbReference type="Gene3D" id="3.30.1340.10">
    <property type="entry name" value="HPr-like"/>
    <property type="match status" value="1"/>
</dbReference>
<evidence type="ECO:0000259" key="5">
    <source>
        <dbReference type="PROSITE" id="PS51350"/>
    </source>
</evidence>
<dbReference type="CDD" id="cd00367">
    <property type="entry name" value="PTS-HPr_like"/>
    <property type="match status" value="1"/>
</dbReference>
<comment type="similarity">
    <text evidence="2">Belongs to the HPr family.</text>
</comment>
<evidence type="ECO:0000256" key="4">
    <source>
        <dbReference type="ARBA" id="ARBA00022683"/>
    </source>
</evidence>
<dbReference type="InterPro" id="IPR000032">
    <property type="entry name" value="HPr-like"/>
</dbReference>
<protein>
    <submittedName>
        <fullName evidence="6">Phosphocarrier protein HPr</fullName>
    </submittedName>
</protein>
<evidence type="ECO:0000313" key="6">
    <source>
        <dbReference type="EMBL" id="MED1201492.1"/>
    </source>
</evidence>
<dbReference type="PANTHER" id="PTHR33705">
    <property type="entry name" value="PHOSPHOCARRIER PROTEIN HPR"/>
    <property type="match status" value="1"/>
</dbReference>
<evidence type="ECO:0000256" key="2">
    <source>
        <dbReference type="ARBA" id="ARBA00010736"/>
    </source>
</evidence>
<dbReference type="InterPro" id="IPR050399">
    <property type="entry name" value="HPr"/>
</dbReference>
<sequence length="87" mass="9504">MRLLTKTLVIKSEAGVHPQSATVLVQTSSKFQSEIYLAYKEKKVNLKSIMGVMSLGIPPGAEIKIEVTGEDEQEALQSVSDTIEKLV</sequence>
<keyword evidence="4" id="KW-0598">Phosphotransferase system</keyword>
<name>A0ABU6M9X3_9BACI</name>
<dbReference type="PROSITE" id="PS51350">
    <property type="entry name" value="PTS_HPR_DOM"/>
    <property type="match status" value="1"/>
</dbReference>
<dbReference type="SUPFAM" id="SSF55594">
    <property type="entry name" value="HPr-like"/>
    <property type="match status" value="1"/>
</dbReference>
<keyword evidence="3" id="KW-0963">Cytoplasm</keyword>
<dbReference type="InterPro" id="IPR035895">
    <property type="entry name" value="HPr-like_sf"/>
</dbReference>
<dbReference type="NCBIfam" id="TIGR01003">
    <property type="entry name" value="PTS_HPr_family"/>
    <property type="match status" value="1"/>
</dbReference>
<evidence type="ECO:0000256" key="1">
    <source>
        <dbReference type="ARBA" id="ARBA00004496"/>
    </source>
</evidence>
<dbReference type="InterPro" id="IPR002114">
    <property type="entry name" value="PTS_HPr_Ser_P_site"/>
</dbReference>
<dbReference type="Proteomes" id="UP001341444">
    <property type="component" value="Unassembled WGS sequence"/>
</dbReference>
<dbReference type="NCBIfam" id="NF010352">
    <property type="entry name" value="PRK13780.1"/>
    <property type="match status" value="1"/>
</dbReference>
<evidence type="ECO:0000313" key="7">
    <source>
        <dbReference type="Proteomes" id="UP001341444"/>
    </source>
</evidence>
<dbReference type="PROSITE" id="PS00589">
    <property type="entry name" value="PTS_HPR_SER"/>
    <property type="match status" value="1"/>
</dbReference>